<keyword evidence="1" id="KW-0472">Membrane</keyword>
<keyword evidence="1" id="KW-1133">Transmembrane helix</keyword>
<accession>A0A6C0LVH7</accession>
<evidence type="ECO:0000313" key="2">
    <source>
        <dbReference type="EMBL" id="QHU34390.1"/>
    </source>
</evidence>
<dbReference type="EMBL" id="MN740569">
    <property type="protein sequence ID" value="QHU34390.1"/>
    <property type="molecule type" value="Genomic_DNA"/>
</dbReference>
<protein>
    <submittedName>
        <fullName evidence="2">Uncharacterized protein</fullName>
    </submittedName>
</protein>
<keyword evidence="1" id="KW-0812">Transmembrane</keyword>
<organism evidence="2">
    <name type="scientific">viral metagenome</name>
    <dbReference type="NCBI Taxonomy" id="1070528"/>
    <lineage>
        <taxon>unclassified sequences</taxon>
        <taxon>metagenomes</taxon>
        <taxon>organismal metagenomes</taxon>
    </lineage>
</organism>
<dbReference type="AlphaFoldDB" id="A0A6C0LVH7"/>
<sequence length="75" mass="9153">MTQTFIRECFAMLETEDFKKEIQIILRPIIDIILQEIQPYIYMTIIFICMCFLLILGIFILLMHNKYMYQQKLIL</sequence>
<evidence type="ECO:0000256" key="1">
    <source>
        <dbReference type="SAM" id="Phobius"/>
    </source>
</evidence>
<proteinExistence type="predicted"/>
<reference evidence="2" key="1">
    <citation type="journal article" date="2020" name="Nature">
        <title>Giant virus diversity and host interactions through global metagenomics.</title>
        <authorList>
            <person name="Schulz F."/>
            <person name="Roux S."/>
            <person name="Paez-Espino D."/>
            <person name="Jungbluth S."/>
            <person name="Walsh D.A."/>
            <person name="Denef V.J."/>
            <person name="McMahon K.D."/>
            <person name="Konstantinidis K.T."/>
            <person name="Eloe-Fadrosh E.A."/>
            <person name="Kyrpides N.C."/>
            <person name="Woyke T."/>
        </authorList>
    </citation>
    <scope>NUCLEOTIDE SEQUENCE</scope>
    <source>
        <strain evidence="2">GVMAG-S-1016713-123</strain>
    </source>
</reference>
<feature type="transmembrane region" description="Helical" evidence="1">
    <location>
        <begin position="40"/>
        <end position="62"/>
    </location>
</feature>
<name>A0A6C0LVH7_9ZZZZ</name>